<evidence type="ECO:0000313" key="11">
    <source>
        <dbReference type="Proteomes" id="UP000092445"/>
    </source>
</evidence>
<keyword evidence="11" id="KW-1185">Reference proteome</keyword>
<dbReference type="EnsemblMetazoa" id="GPAI032611-RA">
    <property type="protein sequence ID" value="GPAI032611-PA"/>
    <property type="gene ID" value="GPAI032611"/>
</dbReference>
<dbReference type="SUPFAM" id="SSF161065">
    <property type="entry name" value="ATP synthase D chain-like"/>
    <property type="match status" value="1"/>
</dbReference>
<dbReference type="GO" id="GO:0015078">
    <property type="term" value="F:proton transmembrane transporter activity"/>
    <property type="evidence" value="ECO:0007669"/>
    <property type="project" value="InterPro"/>
</dbReference>
<accession>A0A1B0A2P3</accession>
<dbReference type="GO" id="GO:0045259">
    <property type="term" value="C:proton-transporting ATP synthase complex"/>
    <property type="evidence" value="ECO:0007669"/>
    <property type="project" value="UniProtKB-KW"/>
</dbReference>
<comment type="similarity">
    <text evidence="2">Belongs to the ATPase d subunit family.</text>
</comment>
<evidence type="ECO:0000256" key="2">
    <source>
        <dbReference type="ARBA" id="ARBA00006842"/>
    </source>
</evidence>
<sequence length="116" mass="13142">MISGFGHIMDVYSVNNFPSIIEQDFLRSRVPEATAVRRIATSSINWSFLAEHLPPYQKASASALPSKPNQMLMYVSLCPTPKQYTKINCAYDKNLIPVPDLIDNFQKSYDNILSTR</sequence>
<evidence type="ECO:0000256" key="3">
    <source>
        <dbReference type="ARBA" id="ARBA00022448"/>
    </source>
</evidence>
<evidence type="ECO:0000256" key="1">
    <source>
        <dbReference type="ARBA" id="ARBA00004273"/>
    </source>
</evidence>
<dbReference type="Gene3D" id="6.10.280.70">
    <property type="match status" value="1"/>
</dbReference>
<keyword evidence="9" id="KW-0472">Membrane</keyword>
<dbReference type="InterPro" id="IPR008689">
    <property type="entry name" value="ATP_synth_F0_dsu_mt"/>
</dbReference>
<proteinExistence type="inferred from homology"/>
<keyword evidence="5" id="KW-0375">Hydrogen ion transport</keyword>
<evidence type="ECO:0000256" key="9">
    <source>
        <dbReference type="ARBA" id="ARBA00023136"/>
    </source>
</evidence>
<name>A0A1B0A2P3_GLOPL</name>
<dbReference type="InterPro" id="IPR036228">
    <property type="entry name" value="ATP_synth_F0_dsu_sf_mt"/>
</dbReference>
<evidence type="ECO:0000256" key="5">
    <source>
        <dbReference type="ARBA" id="ARBA00022781"/>
    </source>
</evidence>
<dbReference type="Proteomes" id="UP000092445">
    <property type="component" value="Unassembled WGS sequence"/>
</dbReference>
<keyword evidence="7" id="KW-0406">Ion transport</keyword>
<dbReference type="STRING" id="7398.A0A1B0A2P3"/>
<keyword evidence="4" id="KW-0138">CF(0)</keyword>
<reference evidence="11" key="1">
    <citation type="submission" date="2014-03" db="EMBL/GenBank/DDBJ databases">
        <authorList>
            <person name="Aksoy S."/>
            <person name="Warren W."/>
            <person name="Wilson R.K."/>
        </authorList>
    </citation>
    <scope>NUCLEOTIDE SEQUENCE [LARGE SCALE GENOMIC DNA]</scope>
    <source>
        <strain evidence="11">IAEA</strain>
    </source>
</reference>
<dbReference type="Pfam" id="PF05873">
    <property type="entry name" value="Mt_ATP-synt_D"/>
    <property type="match status" value="1"/>
</dbReference>
<evidence type="ECO:0000256" key="6">
    <source>
        <dbReference type="ARBA" id="ARBA00022792"/>
    </source>
</evidence>
<dbReference type="VEuPathDB" id="VectorBase:GPAI032611"/>
<dbReference type="GO" id="GO:0015986">
    <property type="term" value="P:proton motive force-driven ATP synthesis"/>
    <property type="evidence" value="ECO:0007669"/>
    <property type="project" value="InterPro"/>
</dbReference>
<keyword evidence="8" id="KW-0496">Mitochondrion</keyword>
<keyword evidence="3" id="KW-0813">Transport</keyword>
<comment type="subcellular location">
    <subcellularLocation>
        <location evidence="1">Mitochondrion inner membrane</location>
    </subcellularLocation>
</comment>
<reference evidence="10" key="2">
    <citation type="submission" date="2020-05" db="UniProtKB">
        <authorList>
            <consortium name="EnsemblMetazoa"/>
        </authorList>
    </citation>
    <scope>IDENTIFICATION</scope>
    <source>
        <strain evidence="10">IAEA</strain>
    </source>
</reference>
<evidence type="ECO:0000256" key="4">
    <source>
        <dbReference type="ARBA" id="ARBA00022547"/>
    </source>
</evidence>
<evidence type="ECO:0000256" key="7">
    <source>
        <dbReference type="ARBA" id="ARBA00023065"/>
    </source>
</evidence>
<dbReference type="GO" id="GO:0005743">
    <property type="term" value="C:mitochondrial inner membrane"/>
    <property type="evidence" value="ECO:0007669"/>
    <property type="project" value="UniProtKB-SubCell"/>
</dbReference>
<organism evidence="10 11">
    <name type="scientific">Glossina pallidipes</name>
    <name type="common">Tsetse fly</name>
    <dbReference type="NCBI Taxonomy" id="7398"/>
    <lineage>
        <taxon>Eukaryota</taxon>
        <taxon>Metazoa</taxon>
        <taxon>Ecdysozoa</taxon>
        <taxon>Arthropoda</taxon>
        <taxon>Hexapoda</taxon>
        <taxon>Insecta</taxon>
        <taxon>Pterygota</taxon>
        <taxon>Neoptera</taxon>
        <taxon>Endopterygota</taxon>
        <taxon>Diptera</taxon>
        <taxon>Brachycera</taxon>
        <taxon>Muscomorpha</taxon>
        <taxon>Hippoboscoidea</taxon>
        <taxon>Glossinidae</taxon>
        <taxon>Glossina</taxon>
    </lineage>
</organism>
<keyword evidence="6" id="KW-0999">Mitochondrion inner membrane</keyword>
<evidence type="ECO:0000256" key="8">
    <source>
        <dbReference type="ARBA" id="ARBA00023128"/>
    </source>
</evidence>
<evidence type="ECO:0000313" key="10">
    <source>
        <dbReference type="EnsemblMetazoa" id="GPAI032611-PA"/>
    </source>
</evidence>
<protein>
    <submittedName>
        <fullName evidence="10">Uncharacterized protein</fullName>
    </submittedName>
</protein>
<dbReference type="AlphaFoldDB" id="A0A1B0A2P3"/>